<organism evidence="7 8">
    <name type="scientific">Saxophila tyrrhenica</name>
    <dbReference type="NCBI Taxonomy" id="1690608"/>
    <lineage>
        <taxon>Eukaryota</taxon>
        <taxon>Fungi</taxon>
        <taxon>Dikarya</taxon>
        <taxon>Ascomycota</taxon>
        <taxon>Pezizomycotina</taxon>
        <taxon>Dothideomycetes</taxon>
        <taxon>Dothideomycetidae</taxon>
        <taxon>Mycosphaerellales</taxon>
        <taxon>Extremaceae</taxon>
        <taxon>Saxophila</taxon>
    </lineage>
</organism>
<dbReference type="InterPro" id="IPR001138">
    <property type="entry name" value="Zn2Cys6_DnaBD"/>
</dbReference>
<comment type="subcellular location">
    <subcellularLocation>
        <location evidence="1">Nucleus</location>
    </subcellularLocation>
</comment>
<dbReference type="GeneID" id="89925191"/>
<keyword evidence="8" id="KW-1185">Reference proteome</keyword>
<name>A0AAV9PGC8_9PEZI</name>
<dbReference type="GO" id="GO:0000976">
    <property type="term" value="F:transcription cis-regulatory region binding"/>
    <property type="evidence" value="ECO:0007669"/>
    <property type="project" value="TreeGrafter"/>
</dbReference>
<dbReference type="InterPro" id="IPR051089">
    <property type="entry name" value="prtT"/>
</dbReference>
<keyword evidence="4" id="KW-0804">Transcription</keyword>
<evidence type="ECO:0000256" key="1">
    <source>
        <dbReference type="ARBA" id="ARBA00004123"/>
    </source>
</evidence>
<comment type="caution">
    <text evidence="7">The sequence shown here is derived from an EMBL/GenBank/DDBJ whole genome shotgun (WGS) entry which is preliminary data.</text>
</comment>
<evidence type="ECO:0008006" key="9">
    <source>
        <dbReference type="Google" id="ProtNLM"/>
    </source>
</evidence>
<evidence type="ECO:0000256" key="4">
    <source>
        <dbReference type="ARBA" id="ARBA00023163"/>
    </source>
</evidence>
<dbReference type="CDD" id="cd00067">
    <property type="entry name" value="GAL4"/>
    <property type="match status" value="1"/>
</dbReference>
<dbReference type="PANTHER" id="PTHR31845">
    <property type="entry name" value="FINGER DOMAIN PROTEIN, PUTATIVE-RELATED"/>
    <property type="match status" value="1"/>
</dbReference>
<sequence length="615" mass="68713">MEDSFGSIAAPYGRSCVVCVRAKCKCFYRTGQARCERCNRLNKECRPTDTKRRRLDSRKNDEISDDTPDDSSRTARLEEKLDQVLASLKPREGPITPASDASSASFSSHFSVANPPAEPGINRYSGELLVNYAEKGAAAASNGFPQEFGPPPFAAARADRVWKLAGLSVTEAEENLAEFRTRFSPWFPAIHLPPDMTAEQLRLHRPFLWLNIVLLASHSSVKQRSLGEVVRREIAQAMVMDSEKSLDLLLGLLVFMGWYHLHCQCDDGSVKLSLALLTQMALSLVFDLQLNRQELRLPVHQTLGVTTHKYAGLAYPRTKEAKRAAVGAFLLVSMLSFYLQRIDSLRWTPYFGDILRELKESPEWDGDTVLAHQVQLQLIVERAVAMSHYDAALGSEHTTLPSSAFVDIFHTQLEAAKNSIPAGVWAKEAVQLHYLINRINILDLAPLGAHAGTVDPARTKRRWSTYQTAKTWLDVFFTLSPTTYRGFSFTVTTQKVHFLGALIELATLDEPGWDKDLFRSHVDVVELLDRMTEKFAQAAPLLSTGSGDNTFSFFCKFFQAARASLVQRLNRVDGEPPVNELTAAADSTGFPGMFDLDFIDNELFWNFPTGQDVTI</sequence>
<dbReference type="EMBL" id="JAVRRT010000005">
    <property type="protein sequence ID" value="KAK5172207.1"/>
    <property type="molecule type" value="Genomic_DNA"/>
</dbReference>
<gene>
    <name evidence="7" type="ORF">LTR77_003845</name>
</gene>
<accession>A0AAV9PGC8</accession>
<keyword evidence="3" id="KW-0238">DNA-binding</keyword>
<evidence type="ECO:0000256" key="5">
    <source>
        <dbReference type="ARBA" id="ARBA00023242"/>
    </source>
</evidence>
<dbReference type="GO" id="GO:0008270">
    <property type="term" value="F:zinc ion binding"/>
    <property type="evidence" value="ECO:0007669"/>
    <property type="project" value="InterPro"/>
</dbReference>
<dbReference type="PANTHER" id="PTHR31845:SF32">
    <property type="entry name" value="MISCELLANEOUS ZN(II)2CYS6 TRANSCRIPTION FACTOR (EUROFUNG)-RELATED"/>
    <property type="match status" value="1"/>
</dbReference>
<evidence type="ECO:0000313" key="7">
    <source>
        <dbReference type="EMBL" id="KAK5172207.1"/>
    </source>
</evidence>
<dbReference type="GO" id="GO:0000981">
    <property type="term" value="F:DNA-binding transcription factor activity, RNA polymerase II-specific"/>
    <property type="evidence" value="ECO:0007669"/>
    <property type="project" value="InterPro"/>
</dbReference>
<dbReference type="AlphaFoldDB" id="A0AAV9PGC8"/>
<evidence type="ECO:0000256" key="6">
    <source>
        <dbReference type="SAM" id="MobiDB-lite"/>
    </source>
</evidence>
<keyword evidence="2" id="KW-0805">Transcription regulation</keyword>
<dbReference type="GO" id="GO:0005634">
    <property type="term" value="C:nucleus"/>
    <property type="evidence" value="ECO:0007669"/>
    <property type="project" value="UniProtKB-SubCell"/>
</dbReference>
<evidence type="ECO:0000256" key="2">
    <source>
        <dbReference type="ARBA" id="ARBA00023015"/>
    </source>
</evidence>
<evidence type="ECO:0000256" key="3">
    <source>
        <dbReference type="ARBA" id="ARBA00023125"/>
    </source>
</evidence>
<reference evidence="7 8" key="1">
    <citation type="submission" date="2023-08" db="EMBL/GenBank/DDBJ databases">
        <title>Black Yeasts Isolated from many extreme environments.</title>
        <authorList>
            <person name="Coleine C."/>
            <person name="Stajich J.E."/>
            <person name="Selbmann L."/>
        </authorList>
    </citation>
    <scope>NUCLEOTIDE SEQUENCE [LARGE SCALE GENOMIC DNA]</scope>
    <source>
        <strain evidence="7 8">CCFEE 5935</strain>
    </source>
</reference>
<proteinExistence type="predicted"/>
<dbReference type="RefSeq" id="XP_064661051.1">
    <property type="nucleotide sequence ID" value="XM_064801100.1"/>
</dbReference>
<protein>
    <recommendedName>
        <fullName evidence="9">Zn(2)-C6 fungal-type domain-containing protein</fullName>
    </recommendedName>
</protein>
<feature type="region of interest" description="Disordered" evidence="6">
    <location>
        <begin position="49"/>
        <end position="76"/>
    </location>
</feature>
<dbReference type="Proteomes" id="UP001337655">
    <property type="component" value="Unassembled WGS sequence"/>
</dbReference>
<keyword evidence="5" id="KW-0539">Nucleus</keyword>
<evidence type="ECO:0000313" key="8">
    <source>
        <dbReference type="Proteomes" id="UP001337655"/>
    </source>
</evidence>